<dbReference type="EMBL" id="CP182909">
    <property type="protein sequence ID" value="XPM66409.1"/>
    <property type="molecule type" value="Genomic_DNA"/>
</dbReference>
<accession>A0ACD5H0W8</accession>
<gene>
    <name evidence="1" type="ORF">BH720_014400</name>
</gene>
<proteinExistence type="predicted"/>
<reference evidence="1 2" key="1">
    <citation type="journal article" date="2016" name="Genome Announc.">
        <title>Draft Genome Sequence of the Thermotolerant Cyanobacterium Desertifilum sp. IPPAS B-1220.</title>
        <authorList>
            <person name="Mironov K.S."/>
            <person name="Sinetova M.A."/>
            <person name="Bolatkhan K."/>
            <person name="Zayadan B.K."/>
            <person name="Ustinova V.V."/>
            <person name="Kupriyanova E.V."/>
            <person name="Skrypnik A.N."/>
            <person name="Gogoleva N.E."/>
            <person name="Gogolev Y.V."/>
            <person name="Los D.A."/>
        </authorList>
    </citation>
    <scope>NUCLEOTIDE SEQUENCE [LARGE SCALE GENOMIC DNA]</scope>
    <source>
        <strain evidence="1 2">IPPAS B-1220</strain>
    </source>
</reference>
<evidence type="ECO:0000313" key="1">
    <source>
        <dbReference type="EMBL" id="XPM66409.1"/>
    </source>
</evidence>
<keyword evidence="2" id="KW-1185">Reference proteome</keyword>
<dbReference type="Proteomes" id="UP000095472">
    <property type="component" value="Chromosome"/>
</dbReference>
<sequence length="83" mass="9086">MVVGTIEAEATVDLEPTHILQSLPIDAINPVTQTPILSTAIVNYVVRSCENVVLNDATEDEPIYSRCLYFSLATQIHPLYSPA</sequence>
<evidence type="ECO:0000313" key="2">
    <source>
        <dbReference type="Proteomes" id="UP000095472"/>
    </source>
</evidence>
<name>A0ACD5H0W8_9CYAN</name>
<organism evidence="1 2">
    <name type="scientific">Desertifilum tharense IPPAS B-1220</name>
    <dbReference type="NCBI Taxonomy" id="1781255"/>
    <lineage>
        <taxon>Bacteria</taxon>
        <taxon>Bacillati</taxon>
        <taxon>Cyanobacteriota</taxon>
        <taxon>Cyanophyceae</taxon>
        <taxon>Desertifilales</taxon>
        <taxon>Desertifilaceae</taxon>
        <taxon>Desertifilum</taxon>
    </lineage>
</organism>
<protein>
    <submittedName>
        <fullName evidence="1">Uncharacterized protein</fullName>
    </submittedName>
</protein>